<proteinExistence type="predicted"/>
<keyword evidence="2" id="KW-1185">Reference proteome</keyword>
<name>A0ABS1TJ19_9BACI</name>
<reference evidence="1 2" key="1">
    <citation type="submission" date="2021-01" db="EMBL/GenBank/DDBJ databases">
        <title>Genome public.</title>
        <authorList>
            <person name="Liu C."/>
            <person name="Sun Q."/>
        </authorList>
    </citation>
    <scope>NUCLEOTIDE SEQUENCE [LARGE SCALE GENOMIC DNA]</scope>
    <source>
        <strain evidence="1 2">YIM B02564</strain>
    </source>
</reference>
<sequence>MVKINGCIPYKSRKERRKIYYDLKKEFGDTLEIEFVDNLIIYSAIMARTFIA</sequence>
<evidence type="ECO:0000313" key="2">
    <source>
        <dbReference type="Proteomes" id="UP000623967"/>
    </source>
</evidence>
<evidence type="ECO:0000313" key="1">
    <source>
        <dbReference type="EMBL" id="MBL4951034.1"/>
    </source>
</evidence>
<comment type="caution">
    <text evidence="1">The sequence shown here is derived from an EMBL/GenBank/DDBJ whole genome shotgun (WGS) entry which is preliminary data.</text>
</comment>
<gene>
    <name evidence="1" type="ORF">JK635_02115</name>
</gene>
<dbReference type="RefSeq" id="WP_202651972.1">
    <property type="nucleotide sequence ID" value="NZ_JAESWB010000025.1"/>
</dbReference>
<protein>
    <submittedName>
        <fullName evidence="1">Uncharacterized protein</fullName>
    </submittedName>
</protein>
<organism evidence="1 2">
    <name type="scientific">Neobacillus paridis</name>
    <dbReference type="NCBI Taxonomy" id="2803862"/>
    <lineage>
        <taxon>Bacteria</taxon>
        <taxon>Bacillati</taxon>
        <taxon>Bacillota</taxon>
        <taxon>Bacilli</taxon>
        <taxon>Bacillales</taxon>
        <taxon>Bacillaceae</taxon>
        <taxon>Neobacillus</taxon>
    </lineage>
</organism>
<accession>A0ABS1TJ19</accession>
<dbReference type="Proteomes" id="UP000623967">
    <property type="component" value="Unassembled WGS sequence"/>
</dbReference>
<dbReference type="EMBL" id="JAESWB010000025">
    <property type="protein sequence ID" value="MBL4951034.1"/>
    <property type="molecule type" value="Genomic_DNA"/>
</dbReference>